<evidence type="ECO:0000313" key="3">
    <source>
        <dbReference type="EMBL" id="SCL45713.1"/>
    </source>
</evidence>
<keyword evidence="1" id="KW-0175">Coiled coil</keyword>
<dbReference type="OrthoDB" id="1493084at2"/>
<protein>
    <recommendedName>
        <fullName evidence="2">Predicted pPIWI-associating nuclease domain-containing protein</fullName>
    </recommendedName>
</protein>
<accession>A0A1C6TVL4</accession>
<proteinExistence type="predicted"/>
<organism evidence="3 4">
    <name type="scientific">Micromonospora peucetia</name>
    <dbReference type="NCBI Taxonomy" id="47871"/>
    <lineage>
        <taxon>Bacteria</taxon>
        <taxon>Bacillati</taxon>
        <taxon>Actinomycetota</taxon>
        <taxon>Actinomycetes</taxon>
        <taxon>Micromonosporales</taxon>
        <taxon>Micromonosporaceae</taxon>
        <taxon>Micromonospora</taxon>
    </lineage>
</organism>
<dbReference type="Proteomes" id="UP000199343">
    <property type="component" value="Unassembled WGS sequence"/>
</dbReference>
<gene>
    <name evidence="3" type="ORF">GA0070608_0071</name>
</gene>
<dbReference type="AlphaFoldDB" id="A0A1C6TVL4"/>
<sequence length="292" mass="32691">MPRKVTPAQYNRMVNEHNRKVKRAVDTYNREVTDYNRKLKRAVDEHNREVRAYNARVRANRQRLNAEIARVNRQRSATRYVTVQTSTIALHTAYSHVDEQSEGWNARGQELADLAEAETANSAQLANTLLDGTAADAEQIEETSLTDELSSLSLDLHNRWEGARFAINPRNPDAARHFCTSAREVVVKLIDMNAPAVAVLQAKPDCARGPDGKAVARREKIGYLLDLNGAGYETLGDFVEQDVNDVLNLFSQFNKGTHGTAGNFDIPALRAIKHRVENSIRFLSTLVRGANQ</sequence>
<dbReference type="InterPro" id="IPR040556">
    <property type="entry name" value="pP_pnuc_1"/>
</dbReference>
<name>A0A1C6TVL4_9ACTN</name>
<reference evidence="3 4" key="1">
    <citation type="submission" date="2016-06" db="EMBL/GenBank/DDBJ databases">
        <authorList>
            <person name="Kjaerup R.B."/>
            <person name="Dalgaard T.S."/>
            <person name="Juul-Madsen H.R."/>
        </authorList>
    </citation>
    <scope>NUCLEOTIDE SEQUENCE [LARGE SCALE GENOMIC DNA]</scope>
    <source>
        <strain evidence="3 4">DSM 43363</strain>
    </source>
</reference>
<evidence type="ECO:0000256" key="1">
    <source>
        <dbReference type="SAM" id="Coils"/>
    </source>
</evidence>
<evidence type="ECO:0000259" key="2">
    <source>
        <dbReference type="Pfam" id="PF18165"/>
    </source>
</evidence>
<feature type="coiled-coil region" evidence="1">
    <location>
        <begin position="18"/>
        <end position="74"/>
    </location>
</feature>
<dbReference type="RefSeq" id="WP_091619601.1">
    <property type="nucleotide sequence ID" value="NZ_FMIC01000001.1"/>
</dbReference>
<feature type="domain" description="Predicted pPIWI-associating nuclease" evidence="2">
    <location>
        <begin position="150"/>
        <end position="283"/>
    </location>
</feature>
<dbReference type="EMBL" id="FMIC01000001">
    <property type="protein sequence ID" value="SCL45713.1"/>
    <property type="molecule type" value="Genomic_DNA"/>
</dbReference>
<dbReference type="Pfam" id="PF18165">
    <property type="entry name" value="pP_pnuc_1"/>
    <property type="match status" value="1"/>
</dbReference>
<evidence type="ECO:0000313" key="4">
    <source>
        <dbReference type="Proteomes" id="UP000199343"/>
    </source>
</evidence>